<dbReference type="Pfam" id="PF06742">
    <property type="entry name" value="DUF1214"/>
    <property type="match status" value="1"/>
</dbReference>
<name>A0A9E2S540_9BACT</name>
<feature type="chain" id="PRO_5038572702" evidence="1">
    <location>
        <begin position="22"/>
        <end position="496"/>
    </location>
</feature>
<keyword evidence="1" id="KW-0732">Signal</keyword>
<accession>A0A9E2S540</accession>
<evidence type="ECO:0000313" key="5">
    <source>
        <dbReference type="Proteomes" id="UP000812270"/>
    </source>
</evidence>
<reference evidence="4" key="1">
    <citation type="submission" date="2021-06" db="EMBL/GenBank/DDBJ databases">
        <authorList>
            <person name="Huq M.A."/>
        </authorList>
    </citation>
    <scope>NUCLEOTIDE SEQUENCE</scope>
    <source>
        <strain evidence="4">MAH-26</strain>
    </source>
</reference>
<feature type="domain" description="DUF1214" evidence="2">
    <location>
        <begin position="371"/>
        <end position="479"/>
    </location>
</feature>
<organism evidence="4 5">
    <name type="scientific">Pinibacter aurantiacus</name>
    <dbReference type="NCBI Taxonomy" id="2851599"/>
    <lineage>
        <taxon>Bacteria</taxon>
        <taxon>Pseudomonadati</taxon>
        <taxon>Bacteroidota</taxon>
        <taxon>Chitinophagia</taxon>
        <taxon>Chitinophagales</taxon>
        <taxon>Chitinophagaceae</taxon>
        <taxon>Pinibacter</taxon>
    </lineage>
</organism>
<dbReference type="Proteomes" id="UP000812270">
    <property type="component" value="Unassembled WGS sequence"/>
</dbReference>
<gene>
    <name evidence="4" type="ORF">KTO63_01995</name>
</gene>
<dbReference type="PANTHER" id="PTHR36509:SF2">
    <property type="entry name" value="BLL3101 PROTEIN"/>
    <property type="match status" value="1"/>
</dbReference>
<sequence>MKKVFFLFVIACFFTHCNQPATNNAPASLPDSVKAVSSEPVQKLPPGPDLNMKITPEYAASVARDAYFWTWPMVNIYNRRLAFEQVPEPGRTGGLVPAAPLNRLSMMSNYIEPMERIVACPNQDVVYGGGIAAFDKSPVVLQVPEFGNRFWVYQVVDLRTDGFAPLGAMYNSKPGFYLLVGPDWNGKVPDGINEVFHCPTSTAFIVPRVFLSDAPGDLDEVQKLTQGINMYPLAEYDGKMKIKDWKTLPNFPAPAGSSEEVRWVFPEKIFDELPVVLKDAPPLRGEEARYAELLAVIDAANKDPKIKEAMVKAAKEAEEQIVKPVFEFRNWGVQLPYHWSTMLNGAAFGTDYFTRTAVAKSNILVNAPKETRYFYQDLDSAGSRLNGANKYTVTFAKGQTPPVNGFWSLTLYNRFHFFDANEIKRYSLGTKNQSMKYNADGSLTLYVQSTPPAEEWRNNWLPSPKKGEFSLYIRAYGPKDETINGTWTPPAVVKVK</sequence>
<dbReference type="EMBL" id="JAHSPG010000001">
    <property type="protein sequence ID" value="MBV4355901.1"/>
    <property type="molecule type" value="Genomic_DNA"/>
</dbReference>
<dbReference type="InterPro" id="IPR010621">
    <property type="entry name" value="DUF1214"/>
</dbReference>
<evidence type="ECO:0000259" key="3">
    <source>
        <dbReference type="Pfam" id="PF06863"/>
    </source>
</evidence>
<evidence type="ECO:0000256" key="1">
    <source>
        <dbReference type="SAM" id="SignalP"/>
    </source>
</evidence>
<proteinExistence type="predicted"/>
<keyword evidence="5" id="KW-1185">Reference proteome</keyword>
<protein>
    <submittedName>
        <fullName evidence="4">DUF1254 domain-containing protein</fullName>
    </submittedName>
</protein>
<evidence type="ECO:0000259" key="2">
    <source>
        <dbReference type="Pfam" id="PF06742"/>
    </source>
</evidence>
<feature type="domain" description="DUF1254" evidence="3">
    <location>
        <begin position="102"/>
        <end position="232"/>
    </location>
</feature>
<dbReference type="PANTHER" id="PTHR36509">
    <property type="entry name" value="BLL3101 PROTEIN"/>
    <property type="match status" value="1"/>
</dbReference>
<dbReference type="InterPro" id="IPR010679">
    <property type="entry name" value="DUF1254"/>
</dbReference>
<dbReference type="AlphaFoldDB" id="A0A9E2S540"/>
<evidence type="ECO:0000313" key="4">
    <source>
        <dbReference type="EMBL" id="MBV4355901.1"/>
    </source>
</evidence>
<dbReference type="RefSeq" id="WP_217789446.1">
    <property type="nucleotide sequence ID" value="NZ_JAHSPG010000001.1"/>
</dbReference>
<feature type="signal peptide" evidence="1">
    <location>
        <begin position="1"/>
        <end position="21"/>
    </location>
</feature>
<dbReference type="Pfam" id="PF06863">
    <property type="entry name" value="DUF1254"/>
    <property type="match status" value="1"/>
</dbReference>
<comment type="caution">
    <text evidence="4">The sequence shown here is derived from an EMBL/GenBank/DDBJ whole genome shotgun (WGS) entry which is preliminary data.</text>
</comment>